<gene>
    <name evidence="2" type="ORF">NHX12_019521</name>
</gene>
<feature type="region of interest" description="Disordered" evidence="1">
    <location>
        <begin position="31"/>
        <end position="57"/>
    </location>
</feature>
<dbReference type="Proteomes" id="UP001148018">
    <property type="component" value="Unassembled WGS sequence"/>
</dbReference>
<dbReference type="AlphaFoldDB" id="A0A9Q0IXK2"/>
<protein>
    <submittedName>
        <fullName evidence="2">Uncharacterized protein</fullName>
    </submittedName>
</protein>
<keyword evidence="3" id="KW-1185">Reference proteome</keyword>
<name>A0A9Q0IXK2_9TELE</name>
<evidence type="ECO:0000313" key="2">
    <source>
        <dbReference type="EMBL" id="KAJ3613271.1"/>
    </source>
</evidence>
<sequence>MSALWTERSLDGTERYVFFALRLALQQLIPGSASRSSGPSLLSDPRIPSSPSSFPRSPVCSATSLCLEEEEEEEHYGLHLSICGESDREHYEHLLVEPRAVCLQTPGSR</sequence>
<proteinExistence type="predicted"/>
<organism evidence="2 3">
    <name type="scientific">Muraenolepis orangiensis</name>
    <name type="common">Patagonian moray cod</name>
    <dbReference type="NCBI Taxonomy" id="630683"/>
    <lineage>
        <taxon>Eukaryota</taxon>
        <taxon>Metazoa</taxon>
        <taxon>Chordata</taxon>
        <taxon>Craniata</taxon>
        <taxon>Vertebrata</taxon>
        <taxon>Euteleostomi</taxon>
        <taxon>Actinopterygii</taxon>
        <taxon>Neopterygii</taxon>
        <taxon>Teleostei</taxon>
        <taxon>Neoteleostei</taxon>
        <taxon>Acanthomorphata</taxon>
        <taxon>Zeiogadaria</taxon>
        <taxon>Gadariae</taxon>
        <taxon>Gadiformes</taxon>
        <taxon>Muraenolepidoidei</taxon>
        <taxon>Muraenolepididae</taxon>
        <taxon>Muraenolepis</taxon>
    </lineage>
</organism>
<evidence type="ECO:0000256" key="1">
    <source>
        <dbReference type="SAM" id="MobiDB-lite"/>
    </source>
</evidence>
<evidence type="ECO:0000313" key="3">
    <source>
        <dbReference type="Proteomes" id="UP001148018"/>
    </source>
</evidence>
<comment type="caution">
    <text evidence="2">The sequence shown here is derived from an EMBL/GenBank/DDBJ whole genome shotgun (WGS) entry which is preliminary data.</text>
</comment>
<reference evidence="2" key="1">
    <citation type="submission" date="2022-07" db="EMBL/GenBank/DDBJ databases">
        <title>Chromosome-level genome of Muraenolepis orangiensis.</title>
        <authorList>
            <person name="Kim J."/>
        </authorList>
    </citation>
    <scope>NUCLEOTIDE SEQUENCE</scope>
    <source>
        <strain evidence="2">KU_S4_2022</strain>
        <tissue evidence="2">Muscle</tissue>
    </source>
</reference>
<accession>A0A9Q0IXK2</accession>
<dbReference type="EMBL" id="JANIIK010000035">
    <property type="protein sequence ID" value="KAJ3613271.1"/>
    <property type="molecule type" value="Genomic_DNA"/>
</dbReference>